<organism evidence="1 2">
    <name type="scientific">Amycolatopsis thermophila</name>
    <dbReference type="NCBI Taxonomy" id="206084"/>
    <lineage>
        <taxon>Bacteria</taxon>
        <taxon>Bacillati</taxon>
        <taxon>Actinomycetota</taxon>
        <taxon>Actinomycetes</taxon>
        <taxon>Pseudonocardiales</taxon>
        <taxon>Pseudonocardiaceae</taxon>
        <taxon>Amycolatopsis</taxon>
    </lineage>
</organism>
<gene>
    <name evidence="1" type="ORF">FB470_006432</name>
</gene>
<protein>
    <submittedName>
        <fullName evidence="1">Uncharacterized protein</fullName>
    </submittedName>
</protein>
<dbReference type="RefSeq" id="WP_306997628.1">
    <property type="nucleotide sequence ID" value="NZ_JAUSUT010000001.1"/>
</dbReference>
<name>A0ABU0F4L1_9PSEU</name>
<reference evidence="1 2" key="1">
    <citation type="submission" date="2023-07" db="EMBL/GenBank/DDBJ databases">
        <title>Sequencing the genomes of 1000 actinobacteria strains.</title>
        <authorList>
            <person name="Klenk H.-P."/>
        </authorList>
    </citation>
    <scope>NUCLEOTIDE SEQUENCE [LARGE SCALE GENOMIC DNA]</scope>
    <source>
        <strain evidence="1 2">DSM 45805</strain>
    </source>
</reference>
<proteinExistence type="predicted"/>
<comment type="caution">
    <text evidence="1">The sequence shown here is derived from an EMBL/GenBank/DDBJ whole genome shotgun (WGS) entry which is preliminary data.</text>
</comment>
<keyword evidence="2" id="KW-1185">Reference proteome</keyword>
<sequence>MTRQIEVPIGQWAFAATSERLAILCHQAAVSGITGTDPEQFTAAARHLATQPLDAPGILLIPSRLHDFLLGVIAGLGYTTVVHQAGPGTPIDAPMFVKPLSEGV</sequence>
<dbReference type="Proteomes" id="UP001229651">
    <property type="component" value="Unassembled WGS sequence"/>
</dbReference>
<evidence type="ECO:0000313" key="1">
    <source>
        <dbReference type="EMBL" id="MDQ0382438.1"/>
    </source>
</evidence>
<accession>A0ABU0F4L1</accession>
<evidence type="ECO:0000313" key="2">
    <source>
        <dbReference type="Proteomes" id="UP001229651"/>
    </source>
</evidence>
<dbReference type="EMBL" id="JAUSUT010000001">
    <property type="protein sequence ID" value="MDQ0382438.1"/>
    <property type="molecule type" value="Genomic_DNA"/>
</dbReference>